<dbReference type="PANTHER" id="PTHR10788">
    <property type="entry name" value="TREHALOSE-6-PHOSPHATE SYNTHASE"/>
    <property type="match status" value="1"/>
</dbReference>
<dbReference type="Gene3D" id="3.40.50.2000">
    <property type="entry name" value="Glycogen Phosphorylase B"/>
    <property type="match status" value="2"/>
</dbReference>
<comment type="similarity">
    <text evidence="2">In the C-terminal section; belongs to the trehalose phosphatase family.</text>
</comment>
<dbReference type="AlphaFoldDB" id="A0A5J9TE96"/>
<keyword evidence="6" id="KW-1185">Reference proteome</keyword>
<dbReference type="GO" id="GO:0005829">
    <property type="term" value="C:cytosol"/>
    <property type="evidence" value="ECO:0007669"/>
    <property type="project" value="TreeGrafter"/>
</dbReference>
<dbReference type="FunFam" id="3.40.50.2000:FF:000010">
    <property type="entry name" value="Alpha,alpha-trehalose-phosphate synthase"/>
    <property type="match status" value="1"/>
</dbReference>
<evidence type="ECO:0000313" key="6">
    <source>
        <dbReference type="Proteomes" id="UP000324897"/>
    </source>
</evidence>
<proteinExistence type="inferred from homology"/>
<dbReference type="Proteomes" id="UP000324897">
    <property type="component" value="Chromosome 3"/>
</dbReference>
<name>A0A5J9TE96_9POAL</name>
<dbReference type="SUPFAM" id="SSF53756">
    <property type="entry name" value="UDP-Glycosyltransferase/glycogen phosphorylase"/>
    <property type="match status" value="1"/>
</dbReference>
<sequence length="804" mass="87911">MQGDSCSSLVIPCMAPALAQPVPASADEPPARRIVVAHRLPLRAAPDPNSPFGFAFSLDPDALPLQLSRGLPAAVTFVGTLPASAAAAVVPSDELDDHLMTNFSCLPVHLDSATHAAFYDTFCKRYLWPQLHCMLQLAPPGDLCFSDAAYRAFLAANRRFADRVVEALSPDDGDLVVVHDYHLWVLPTFLRRRCPRAGVGFFLHSPFPSADIFRTIAVREDLVRALLNADLVGFHTFDYAGNFLSCCSRLLGVVSSRCSRGGHVGVDYHGRTVLVKVLAVGLDMVQLRAAMASPEAVAKAKEIAGAYRGRTLVVGVDDVDRLKGVTKKMEATEKLLENSTDMRGRLVLVQINNPARSRGADADAVRHQMNQTRNRVNQRYGSHGYEPVVMIDGPVPMSVKLAYYAAADCCVVTALRDGLNRIPYFYTVCREEGPLAAAVAAADRASVAVVSEFVGSSPTLGGAVQVNPFGETAVADAMYAAITMQAEEKRARHRRNYDYVAAHDVVAWAQAFDASLQLACQDHSTMRFVGVGFGMRHRAVAFDADFKKLVPEHAGPAYCDAKRRLIVLELDEPNGKSIDRHHLLPTRETFSCVCFRWSRDDPWEVKKLLVPGFAWKETVEAVMRHYTESTYGSYIESNESAMVWHYKNDSPRLGPRQAKELFYHLEKVLAREPVSVTMGRVREIVEVNPQGVTKGVALEGLISAMARRGDAPDFVLCVGEDESLFEALAGAVDDDKAPLPLPAGSRVFTCIVGRTPRKAAFYVDEPEDALGVLRGLLATCSPRARPPPPGPGQLGLFEIIQSWE</sequence>
<dbReference type="InterPro" id="IPR023214">
    <property type="entry name" value="HAD_sf"/>
</dbReference>
<gene>
    <name evidence="5" type="ORF">EJB05_43096</name>
</gene>
<dbReference type="OrthoDB" id="755951at2759"/>
<comment type="caution">
    <text evidence="5">The sequence shown here is derived from an EMBL/GenBank/DDBJ whole genome shotgun (WGS) entry which is preliminary data.</text>
</comment>
<feature type="non-terminal residue" evidence="5">
    <location>
        <position position="1"/>
    </location>
</feature>
<dbReference type="EMBL" id="RWGY01000039">
    <property type="protein sequence ID" value="TVU09612.1"/>
    <property type="molecule type" value="Genomic_DNA"/>
</dbReference>
<comment type="similarity">
    <text evidence="1">In the N-terminal section; belongs to the glycosyltransferase 20 family.</text>
</comment>
<evidence type="ECO:0000256" key="3">
    <source>
        <dbReference type="ARBA" id="ARBA00022676"/>
    </source>
</evidence>
<evidence type="ECO:0000256" key="2">
    <source>
        <dbReference type="ARBA" id="ARBA00006330"/>
    </source>
</evidence>
<dbReference type="Gramene" id="TVU09612">
    <property type="protein sequence ID" value="TVU09612"/>
    <property type="gene ID" value="EJB05_43096"/>
</dbReference>
<keyword evidence="3" id="KW-0328">Glycosyltransferase</keyword>
<dbReference type="Pfam" id="PF00982">
    <property type="entry name" value="Glyco_transf_20"/>
    <property type="match status" value="1"/>
</dbReference>
<dbReference type="FunFam" id="3.40.50.2000:FF:000079">
    <property type="entry name" value="Trehalose-6-phosphate synthase 8"/>
    <property type="match status" value="1"/>
</dbReference>
<reference evidence="5 6" key="1">
    <citation type="journal article" date="2019" name="Sci. Rep.">
        <title>A high-quality genome of Eragrostis curvula grass provides insights into Poaceae evolution and supports new strategies to enhance forage quality.</title>
        <authorList>
            <person name="Carballo J."/>
            <person name="Santos B.A.C.M."/>
            <person name="Zappacosta D."/>
            <person name="Garbus I."/>
            <person name="Selva J.P."/>
            <person name="Gallo C.A."/>
            <person name="Diaz A."/>
            <person name="Albertini E."/>
            <person name="Caccamo M."/>
            <person name="Echenique V."/>
        </authorList>
    </citation>
    <scope>NUCLEOTIDE SEQUENCE [LARGE SCALE GENOMIC DNA]</scope>
    <source>
        <strain evidence="6">cv. Victoria</strain>
        <tissue evidence="5">Leaf</tissue>
    </source>
</reference>
<protein>
    <submittedName>
        <fullName evidence="5">Uncharacterized protein</fullName>
    </submittedName>
</protein>
<dbReference type="PANTHER" id="PTHR10788:SF80">
    <property type="entry name" value="TREHALOSE 6-PHOSPHATE PHOSPHATASE"/>
    <property type="match status" value="1"/>
</dbReference>
<dbReference type="InterPro" id="IPR036412">
    <property type="entry name" value="HAD-like_sf"/>
</dbReference>
<dbReference type="GO" id="GO:0016757">
    <property type="term" value="F:glycosyltransferase activity"/>
    <property type="evidence" value="ECO:0007669"/>
    <property type="project" value="UniProtKB-KW"/>
</dbReference>
<dbReference type="InterPro" id="IPR003337">
    <property type="entry name" value="Trehalose_PPase"/>
</dbReference>
<dbReference type="CDD" id="cd03788">
    <property type="entry name" value="GT20_TPS"/>
    <property type="match status" value="1"/>
</dbReference>
<evidence type="ECO:0000313" key="5">
    <source>
        <dbReference type="EMBL" id="TVU09612.1"/>
    </source>
</evidence>
<dbReference type="InterPro" id="IPR001830">
    <property type="entry name" value="Glyco_trans_20"/>
</dbReference>
<evidence type="ECO:0000256" key="1">
    <source>
        <dbReference type="ARBA" id="ARBA00005409"/>
    </source>
</evidence>
<accession>A0A5J9TE96</accession>
<evidence type="ECO:0000256" key="4">
    <source>
        <dbReference type="ARBA" id="ARBA00022679"/>
    </source>
</evidence>
<dbReference type="Pfam" id="PF02358">
    <property type="entry name" value="Trehalose_PPase"/>
    <property type="match status" value="1"/>
</dbReference>
<dbReference type="FunFam" id="3.40.50.1000:FF:000052">
    <property type="entry name" value="Alpha,alpha-trehalose-phosphate synthase [UDP-forming] 6"/>
    <property type="match status" value="1"/>
</dbReference>
<dbReference type="GO" id="GO:0004805">
    <property type="term" value="F:trehalose-phosphatase activity"/>
    <property type="evidence" value="ECO:0007669"/>
    <property type="project" value="TreeGrafter"/>
</dbReference>
<dbReference type="GO" id="GO:0005992">
    <property type="term" value="P:trehalose biosynthetic process"/>
    <property type="evidence" value="ECO:0007669"/>
    <property type="project" value="InterPro"/>
</dbReference>
<keyword evidence="4" id="KW-0808">Transferase</keyword>
<dbReference type="SUPFAM" id="SSF56784">
    <property type="entry name" value="HAD-like"/>
    <property type="match status" value="1"/>
</dbReference>
<organism evidence="5 6">
    <name type="scientific">Eragrostis curvula</name>
    <name type="common">weeping love grass</name>
    <dbReference type="NCBI Taxonomy" id="38414"/>
    <lineage>
        <taxon>Eukaryota</taxon>
        <taxon>Viridiplantae</taxon>
        <taxon>Streptophyta</taxon>
        <taxon>Embryophyta</taxon>
        <taxon>Tracheophyta</taxon>
        <taxon>Spermatophyta</taxon>
        <taxon>Magnoliopsida</taxon>
        <taxon>Liliopsida</taxon>
        <taxon>Poales</taxon>
        <taxon>Poaceae</taxon>
        <taxon>PACMAD clade</taxon>
        <taxon>Chloridoideae</taxon>
        <taxon>Eragrostideae</taxon>
        <taxon>Eragrostidinae</taxon>
        <taxon>Eragrostis</taxon>
    </lineage>
</organism>
<dbReference type="Gene3D" id="3.40.50.1000">
    <property type="entry name" value="HAD superfamily/HAD-like"/>
    <property type="match status" value="1"/>
</dbReference>